<dbReference type="EMBL" id="FR854089">
    <property type="protein sequence ID" value="CCA85929.1"/>
    <property type="molecule type" value="Genomic_DNA"/>
</dbReference>
<protein>
    <submittedName>
        <fullName evidence="2">Uncharacterized protein</fullName>
    </submittedName>
</protein>
<feature type="region of interest" description="Disordered" evidence="1">
    <location>
        <begin position="1"/>
        <end position="35"/>
    </location>
</feature>
<sequence>MSTKTETKPSATQANATEAPAKAKPARSVASEPPEKFRAALQELETERTALAKSAIENMKPGKPFDPAVVRQINKVETRKNRLIVSRFASLLRKGSPEIQTIVHQLVEL</sequence>
<feature type="compositionally biased region" description="Polar residues" evidence="1">
    <location>
        <begin position="1"/>
        <end position="16"/>
    </location>
</feature>
<evidence type="ECO:0000313" key="2">
    <source>
        <dbReference type="EMBL" id="CCA85929.1"/>
    </source>
</evidence>
<dbReference type="AlphaFoldDB" id="G3A651"/>
<name>G3A651_9RALS</name>
<reference evidence="2" key="2">
    <citation type="submission" date="2011-04" db="EMBL/GenBank/DDBJ databases">
        <authorList>
            <person name="Genoscope - CEA"/>
        </authorList>
    </citation>
    <scope>NUCLEOTIDE SEQUENCE</scope>
    <source>
        <strain evidence="2">R24</strain>
    </source>
</reference>
<organism evidence="2">
    <name type="scientific">Ralstonia syzygii R24</name>
    <dbReference type="NCBI Taxonomy" id="907261"/>
    <lineage>
        <taxon>Bacteria</taxon>
        <taxon>Pseudomonadati</taxon>
        <taxon>Pseudomonadota</taxon>
        <taxon>Betaproteobacteria</taxon>
        <taxon>Burkholderiales</taxon>
        <taxon>Burkholderiaceae</taxon>
        <taxon>Ralstonia</taxon>
        <taxon>Ralstonia solanacearum species complex</taxon>
    </lineage>
</organism>
<proteinExistence type="predicted"/>
<evidence type="ECO:0000256" key="1">
    <source>
        <dbReference type="SAM" id="MobiDB-lite"/>
    </source>
</evidence>
<accession>G3A651</accession>
<gene>
    <name evidence="2" type="ORF">RALSY_40127</name>
</gene>
<reference evidence="2" key="1">
    <citation type="journal article" date="2011" name="PLoS ONE">
        <title>Ralstonia syzygii, the Blood Disease Bacterium and some Asian R. solanacearum strains form a single genomic species despite divergent lifestyles.</title>
        <authorList>
            <person name="Remenant B."/>
            <person name="de Cambiaire J.C."/>
            <person name="Cellier G."/>
            <person name="Jacobs J.M."/>
            <person name="Mangenot S."/>
            <person name="Barbe V."/>
            <person name="Lajus A."/>
            <person name="Vallenet D."/>
            <person name="Medigue C."/>
            <person name="Fegan M."/>
            <person name="Allen C."/>
            <person name="Prior P."/>
        </authorList>
    </citation>
    <scope>NUCLEOTIDE SEQUENCE</scope>
    <source>
        <strain evidence="2">R24</strain>
    </source>
</reference>
<dbReference type="RefSeq" id="WP_197332822.1">
    <property type="nucleotide sequence ID" value="NZ_CP115944.1"/>
</dbReference>